<sequence>MATTLTKARTSGAAYQLHSLDRAVSILDLLGESSSPLSLADICQQMALHKSTAHRSLMVLENRSLIERTGDNRFRLGMRLHELGNRAVQQVDLRTRANPYFSRLSAGLGETIHLGILNKTSVVYLDKMELKHKVCLQSRAGNSNPVYCTSMGKALLAFQPLEVIDRIIAKIRFVRYTEKTICTREALLKSLDKVRECGYSIDDQEIEMGVRCVGAPIFDSNHRPIAAMSVSGPSSRITLQSVPSIAEQVLRCSREISASFGAKLTGRPYLHSAS</sequence>
<feature type="domain" description="IclR-ED" evidence="5">
    <location>
        <begin position="79"/>
        <end position="262"/>
    </location>
</feature>
<dbReference type="InterPro" id="IPR029016">
    <property type="entry name" value="GAF-like_dom_sf"/>
</dbReference>
<dbReference type="GO" id="GO:0003700">
    <property type="term" value="F:DNA-binding transcription factor activity"/>
    <property type="evidence" value="ECO:0007669"/>
    <property type="project" value="TreeGrafter"/>
</dbReference>
<dbReference type="EMBL" id="JACHIP010000003">
    <property type="protein sequence ID" value="MBB5057926.1"/>
    <property type="molecule type" value="Genomic_DNA"/>
</dbReference>
<proteinExistence type="predicted"/>
<dbReference type="GO" id="GO:0045892">
    <property type="term" value="P:negative regulation of DNA-templated transcription"/>
    <property type="evidence" value="ECO:0007669"/>
    <property type="project" value="TreeGrafter"/>
</dbReference>
<reference evidence="6 7" key="1">
    <citation type="submission" date="2020-08" db="EMBL/GenBank/DDBJ databases">
        <title>Genomic Encyclopedia of Type Strains, Phase IV (KMG-V): Genome sequencing to study the core and pangenomes of soil and plant-associated prokaryotes.</title>
        <authorList>
            <person name="Whitman W."/>
        </authorList>
    </citation>
    <scope>NUCLEOTIDE SEQUENCE [LARGE SCALE GENOMIC DNA]</scope>
    <source>
        <strain evidence="6 7">M8UP14</strain>
    </source>
</reference>
<feature type="domain" description="HTH iclR-type" evidence="4">
    <location>
        <begin position="17"/>
        <end position="78"/>
    </location>
</feature>
<dbReference type="RefSeq" id="WP_184217105.1">
    <property type="nucleotide sequence ID" value="NZ_JACHIP010000003.1"/>
</dbReference>
<dbReference type="PROSITE" id="PS51078">
    <property type="entry name" value="ICLR_ED"/>
    <property type="match status" value="1"/>
</dbReference>
<dbReference type="InterPro" id="IPR036390">
    <property type="entry name" value="WH_DNA-bd_sf"/>
</dbReference>
<keyword evidence="1" id="KW-0805">Transcription regulation</keyword>
<evidence type="ECO:0000256" key="1">
    <source>
        <dbReference type="ARBA" id="ARBA00023015"/>
    </source>
</evidence>
<keyword evidence="2 6" id="KW-0238">DNA-binding</keyword>
<dbReference type="Proteomes" id="UP000540989">
    <property type="component" value="Unassembled WGS sequence"/>
</dbReference>
<evidence type="ECO:0000313" key="7">
    <source>
        <dbReference type="Proteomes" id="UP000540989"/>
    </source>
</evidence>
<evidence type="ECO:0000256" key="2">
    <source>
        <dbReference type="ARBA" id="ARBA00023125"/>
    </source>
</evidence>
<keyword evidence="3" id="KW-0804">Transcription</keyword>
<dbReference type="SUPFAM" id="SSF46785">
    <property type="entry name" value="Winged helix' DNA-binding domain"/>
    <property type="match status" value="1"/>
</dbReference>
<protein>
    <submittedName>
        <fullName evidence="6">DNA-binding IclR family transcriptional regulator</fullName>
    </submittedName>
</protein>
<dbReference type="Gene3D" id="1.10.10.10">
    <property type="entry name" value="Winged helix-like DNA-binding domain superfamily/Winged helix DNA-binding domain"/>
    <property type="match status" value="1"/>
</dbReference>
<dbReference type="Pfam" id="PF01614">
    <property type="entry name" value="IclR_C"/>
    <property type="match status" value="1"/>
</dbReference>
<dbReference type="AlphaFoldDB" id="A0A7W7ZEL1"/>
<accession>A0A7W7ZEL1</accession>
<dbReference type="InterPro" id="IPR014757">
    <property type="entry name" value="Tscrpt_reg_IclR_C"/>
</dbReference>
<dbReference type="PANTHER" id="PTHR30136">
    <property type="entry name" value="HELIX-TURN-HELIX TRANSCRIPTIONAL REGULATOR, ICLR FAMILY"/>
    <property type="match status" value="1"/>
</dbReference>
<dbReference type="Pfam" id="PF09339">
    <property type="entry name" value="HTH_IclR"/>
    <property type="match status" value="1"/>
</dbReference>
<dbReference type="SUPFAM" id="SSF55781">
    <property type="entry name" value="GAF domain-like"/>
    <property type="match status" value="1"/>
</dbReference>
<dbReference type="PANTHER" id="PTHR30136:SF35">
    <property type="entry name" value="HTH-TYPE TRANSCRIPTIONAL REGULATOR RV1719"/>
    <property type="match status" value="1"/>
</dbReference>
<evidence type="ECO:0000256" key="3">
    <source>
        <dbReference type="ARBA" id="ARBA00023163"/>
    </source>
</evidence>
<comment type="caution">
    <text evidence="6">The sequence shown here is derived from an EMBL/GenBank/DDBJ whole genome shotgun (WGS) entry which is preliminary data.</text>
</comment>
<keyword evidence="7" id="KW-1185">Reference proteome</keyword>
<organism evidence="6 7">
    <name type="scientific">Granulicella aggregans</name>
    <dbReference type="NCBI Taxonomy" id="474949"/>
    <lineage>
        <taxon>Bacteria</taxon>
        <taxon>Pseudomonadati</taxon>
        <taxon>Acidobacteriota</taxon>
        <taxon>Terriglobia</taxon>
        <taxon>Terriglobales</taxon>
        <taxon>Acidobacteriaceae</taxon>
        <taxon>Granulicella</taxon>
    </lineage>
</organism>
<dbReference type="GO" id="GO:0003677">
    <property type="term" value="F:DNA binding"/>
    <property type="evidence" value="ECO:0007669"/>
    <property type="project" value="UniProtKB-KW"/>
</dbReference>
<dbReference type="FunFam" id="1.10.10.10:FF:000056">
    <property type="entry name" value="IclR family transcriptional regulator"/>
    <property type="match status" value="1"/>
</dbReference>
<dbReference type="InterPro" id="IPR005471">
    <property type="entry name" value="Tscrpt_reg_IclR_N"/>
</dbReference>
<evidence type="ECO:0000313" key="6">
    <source>
        <dbReference type="EMBL" id="MBB5057926.1"/>
    </source>
</evidence>
<name>A0A7W7ZEL1_9BACT</name>
<evidence type="ECO:0000259" key="4">
    <source>
        <dbReference type="PROSITE" id="PS51077"/>
    </source>
</evidence>
<dbReference type="PROSITE" id="PS51077">
    <property type="entry name" value="HTH_ICLR"/>
    <property type="match status" value="1"/>
</dbReference>
<gene>
    <name evidence="6" type="ORF">HDF16_002632</name>
</gene>
<dbReference type="SMART" id="SM00346">
    <property type="entry name" value="HTH_ICLR"/>
    <property type="match status" value="1"/>
</dbReference>
<evidence type="ECO:0000259" key="5">
    <source>
        <dbReference type="PROSITE" id="PS51078"/>
    </source>
</evidence>
<dbReference type="InterPro" id="IPR050707">
    <property type="entry name" value="HTH_MetabolicPath_Reg"/>
</dbReference>
<dbReference type="InterPro" id="IPR036388">
    <property type="entry name" value="WH-like_DNA-bd_sf"/>
</dbReference>
<dbReference type="Gene3D" id="3.30.450.40">
    <property type="match status" value="1"/>
</dbReference>